<proteinExistence type="predicted"/>
<name>A0A4S4FTC0_9MICO</name>
<keyword evidence="3" id="KW-1185">Reference proteome</keyword>
<protein>
    <submittedName>
        <fullName evidence="2">Zinc chelation protein SecC</fullName>
    </submittedName>
</protein>
<dbReference type="Pfam" id="PF02810">
    <property type="entry name" value="SEC-C"/>
    <property type="match status" value="1"/>
</dbReference>
<sequence>MLCPCGSKADYADCCGPIQHGTPAPTALALMRSRFTAFTLELAGHLLRTWHPDTRPKRIDFDEGFLWRRLQIVDTVRGGVDDTEGIVEFRAIYSGPQGTGFIHERGRFVRVDGEWLYLDGTVYDS</sequence>
<dbReference type="InterPro" id="IPR032710">
    <property type="entry name" value="NTF2-like_dom_sf"/>
</dbReference>
<dbReference type="SUPFAM" id="SSF54427">
    <property type="entry name" value="NTF2-like"/>
    <property type="match status" value="1"/>
</dbReference>
<comment type="caution">
    <text evidence="2">The sequence shown here is derived from an EMBL/GenBank/DDBJ whole genome shotgun (WGS) entry which is preliminary data.</text>
</comment>
<evidence type="ECO:0000259" key="1">
    <source>
        <dbReference type="Pfam" id="PF17775"/>
    </source>
</evidence>
<organism evidence="2 3">
    <name type="scientific">Naasia lichenicola</name>
    <dbReference type="NCBI Taxonomy" id="2565933"/>
    <lineage>
        <taxon>Bacteria</taxon>
        <taxon>Bacillati</taxon>
        <taxon>Actinomycetota</taxon>
        <taxon>Actinomycetes</taxon>
        <taxon>Micrococcales</taxon>
        <taxon>Microbacteriaceae</taxon>
        <taxon>Naasia</taxon>
    </lineage>
</organism>
<dbReference type="AlphaFoldDB" id="A0A4S4FTC0"/>
<evidence type="ECO:0000313" key="3">
    <source>
        <dbReference type="Proteomes" id="UP000309133"/>
    </source>
</evidence>
<dbReference type="Pfam" id="PF17775">
    <property type="entry name" value="YchJ_M-like"/>
    <property type="match status" value="1"/>
</dbReference>
<accession>A0A4S4FTC0</accession>
<dbReference type="Gene3D" id="3.10.450.50">
    <property type="match status" value="1"/>
</dbReference>
<dbReference type="InterPro" id="IPR004027">
    <property type="entry name" value="SEC_C_motif"/>
</dbReference>
<dbReference type="InterPro" id="IPR048469">
    <property type="entry name" value="YchJ-like_M"/>
</dbReference>
<dbReference type="Proteomes" id="UP000309133">
    <property type="component" value="Unassembled WGS sequence"/>
</dbReference>
<reference evidence="2 3" key="1">
    <citation type="submission" date="2019-04" db="EMBL/GenBank/DDBJ databases">
        <authorList>
            <person name="Jiang L."/>
        </authorList>
    </citation>
    <scope>NUCLEOTIDE SEQUENCE [LARGE SCALE GENOMIC DNA]</scope>
    <source>
        <strain evidence="2 3">YIM 131853</strain>
    </source>
</reference>
<dbReference type="EMBL" id="SSSM01000001">
    <property type="protein sequence ID" value="THG33571.1"/>
    <property type="molecule type" value="Genomic_DNA"/>
</dbReference>
<feature type="domain" description="YchJ-like middle NTF2-like" evidence="1">
    <location>
        <begin position="26"/>
        <end position="120"/>
    </location>
</feature>
<evidence type="ECO:0000313" key="2">
    <source>
        <dbReference type="EMBL" id="THG33571.1"/>
    </source>
</evidence>
<gene>
    <name evidence="2" type="ORF">E6C64_00905</name>
</gene>